<dbReference type="Pfam" id="PF07879">
    <property type="entry name" value="PHB_acc_N"/>
    <property type="match status" value="1"/>
</dbReference>
<comment type="caution">
    <text evidence="4">The sequence shown here is derived from an EMBL/GenBank/DDBJ whole genome shotgun (WGS) entry which is preliminary data.</text>
</comment>
<keyword evidence="1" id="KW-0175">Coiled coil</keyword>
<feature type="domain" description="PHA accumulation regulator DNA-binding N-terminal" evidence="3">
    <location>
        <begin position="15"/>
        <end position="74"/>
    </location>
</feature>
<proteinExistence type="predicted"/>
<name>A0A371BJW1_9SPHN</name>
<dbReference type="Pfam" id="PF05233">
    <property type="entry name" value="PHB_acc"/>
    <property type="match status" value="1"/>
</dbReference>
<feature type="domain" description="PHB accumulation regulatory" evidence="2">
    <location>
        <begin position="79"/>
        <end position="118"/>
    </location>
</feature>
<gene>
    <name evidence="4" type="primary">phaR</name>
    <name evidence="4" type="ORF">DXH95_05570</name>
</gene>
<dbReference type="Proteomes" id="UP000263833">
    <property type="component" value="Unassembled WGS sequence"/>
</dbReference>
<evidence type="ECO:0000259" key="2">
    <source>
        <dbReference type="Pfam" id="PF05233"/>
    </source>
</evidence>
<dbReference type="InterPro" id="IPR012909">
    <property type="entry name" value="PHA_DNA-bd_N"/>
</dbReference>
<dbReference type="EMBL" id="QRGP01000001">
    <property type="protein sequence ID" value="RDV07860.1"/>
    <property type="molecule type" value="Genomic_DNA"/>
</dbReference>
<evidence type="ECO:0000256" key="1">
    <source>
        <dbReference type="SAM" id="Coils"/>
    </source>
</evidence>
<dbReference type="AlphaFoldDB" id="A0A371BJW1"/>
<organism evidence="4 5">
    <name type="scientific">Sphingorhabdus pulchriflava</name>
    <dbReference type="NCBI Taxonomy" id="2292257"/>
    <lineage>
        <taxon>Bacteria</taxon>
        <taxon>Pseudomonadati</taxon>
        <taxon>Pseudomonadota</taxon>
        <taxon>Alphaproteobacteria</taxon>
        <taxon>Sphingomonadales</taxon>
        <taxon>Sphingomonadaceae</taxon>
        <taxon>Sphingorhabdus</taxon>
    </lineage>
</organism>
<reference evidence="5" key="1">
    <citation type="submission" date="2018-08" db="EMBL/GenBank/DDBJ databases">
        <authorList>
            <person name="Kim S.-J."/>
            <person name="Jung G.-Y."/>
        </authorList>
    </citation>
    <scope>NUCLEOTIDE SEQUENCE [LARGE SCALE GENOMIC DNA]</scope>
    <source>
        <strain evidence="5">GY_G</strain>
    </source>
</reference>
<protein>
    <submittedName>
        <fullName evidence="4">Polyhydroxyalkanoate synthesis repressor PhaR</fullName>
    </submittedName>
</protein>
<feature type="coiled-coil region" evidence="1">
    <location>
        <begin position="152"/>
        <end position="186"/>
    </location>
</feature>
<dbReference type="InterPro" id="IPR010134">
    <property type="entry name" value="PHA_reg_PhaR"/>
</dbReference>
<evidence type="ECO:0000313" key="4">
    <source>
        <dbReference type="EMBL" id="RDV07860.1"/>
    </source>
</evidence>
<evidence type="ECO:0000313" key="5">
    <source>
        <dbReference type="Proteomes" id="UP000263833"/>
    </source>
</evidence>
<dbReference type="OrthoDB" id="9795345at2"/>
<evidence type="ECO:0000259" key="3">
    <source>
        <dbReference type="Pfam" id="PF07879"/>
    </source>
</evidence>
<dbReference type="InterPro" id="IPR007897">
    <property type="entry name" value="PHB_accumulat"/>
</dbReference>
<dbReference type="GO" id="GO:0006355">
    <property type="term" value="P:regulation of DNA-templated transcription"/>
    <property type="evidence" value="ECO:0007669"/>
    <property type="project" value="InterPro"/>
</dbReference>
<dbReference type="RefSeq" id="WP_115549420.1">
    <property type="nucleotide sequence ID" value="NZ_QRGP01000001.1"/>
</dbReference>
<accession>A0A371BJW1</accession>
<dbReference type="NCBIfam" id="TIGR01848">
    <property type="entry name" value="PHA_reg_PhaR"/>
    <property type="match status" value="1"/>
</dbReference>
<keyword evidence="5" id="KW-1185">Reference proteome</keyword>
<sequence length="186" mass="20934">MARKASSGQDGDPVIIKKYANRRLYNTQSSKYITLDFLAELTRKDVEFKVLDAKTGEDITHSVLTQIIMEEENGGKSMLPVNFLRQIIALYGDSMQGLVPQFLESSMDNFRKNQKQVQDVIENALTSGPFGHIAKQNIEMMRAARDALVPNLGNLGGKKEKSDENLDDLKRQMAELQAKIDRLSKD</sequence>